<evidence type="ECO:0000313" key="2">
    <source>
        <dbReference type="WBParaSite" id="maker-PairedContig_764-snap-gene-0.11-mRNA-1"/>
    </source>
</evidence>
<sequence length="207" mass="24301">MILFSGRLLYFILLLFSVLSNFSSSASAPKRRIIRLLTPLSKNASSNGRRLFQNIANNEMQDIDIIYMKLSNWAKNEGPNFMVGLIYNLKRKHFRVSPKKAFDENMKKAEKEAYEKREELGIEIDQLPSLVIDAIQIVDIFRQDPTKSNLEEKKMINDLKRTVEPLFVNRYQIILDRAQKLQDEYGINLFRSPFAKRRKSYFKSDEL</sequence>
<name>A0A1I8F061_WUCBA</name>
<organism evidence="2">
    <name type="scientific">Wuchereria bancrofti</name>
    <dbReference type="NCBI Taxonomy" id="6293"/>
    <lineage>
        <taxon>Eukaryota</taxon>
        <taxon>Metazoa</taxon>
        <taxon>Ecdysozoa</taxon>
        <taxon>Nematoda</taxon>
        <taxon>Chromadorea</taxon>
        <taxon>Rhabditida</taxon>
        <taxon>Spirurina</taxon>
        <taxon>Spiruromorpha</taxon>
        <taxon>Filarioidea</taxon>
        <taxon>Onchocercidae</taxon>
        <taxon>Wuchereria</taxon>
    </lineage>
</organism>
<dbReference type="AlphaFoldDB" id="A0A1I8F061"/>
<reference evidence="2" key="1">
    <citation type="submission" date="2016-11" db="UniProtKB">
        <authorList>
            <consortium name="WormBaseParasite"/>
        </authorList>
    </citation>
    <scope>IDENTIFICATION</scope>
    <source>
        <strain evidence="2">pt0022</strain>
    </source>
</reference>
<keyword evidence="1" id="KW-0732">Signal</keyword>
<protein>
    <recommendedName>
        <fullName evidence="3">SXP/RAL-2 family protein Ani s 5-like cation-binding domain-containing protein</fullName>
    </recommendedName>
</protein>
<dbReference type="WBParaSite" id="maker-PairedContig_764-snap-gene-0.11-mRNA-1">
    <property type="protein sequence ID" value="maker-PairedContig_764-snap-gene-0.11-mRNA-1"/>
    <property type="gene ID" value="maker-PairedContig_764-snap-gene-0.11"/>
</dbReference>
<feature type="signal peptide" evidence="1">
    <location>
        <begin position="1"/>
        <end position="25"/>
    </location>
</feature>
<evidence type="ECO:0008006" key="3">
    <source>
        <dbReference type="Google" id="ProtNLM"/>
    </source>
</evidence>
<proteinExistence type="predicted"/>
<feature type="chain" id="PRO_5009318495" description="SXP/RAL-2 family protein Ani s 5-like cation-binding domain-containing protein" evidence="1">
    <location>
        <begin position="26"/>
        <end position="207"/>
    </location>
</feature>
<evidence type="ECO:0000256" key="1">
    <source>
        <dbReference type="SAM" id="SignalP"/>
    </source>
</evidence>
<accession>A0A1I8F061</accession>